<dbReference type="CDD" id="cd16281">
    <property type="entry name" value="metallo-hydrolase-like_MBL-fold"/>
    <property type="match status" value="1"/>
</dbReference>
<dbReference type="EMBL" id="AP025292">
    <property type="protein sequence ID" value="BDC99439.1"/>
    <property type="molecule type" value="Genomic_DNA"/>
</dbReference>
<dbReference type="Pfam" id="PF00753">
    <property type="entry name" value="Lactamase_B"/>
    <property type="match status" value="1"/>
</dbReference>
<evidence type="ECO:0000313" key="7">
    <source>
        <dbReference type="Proteomes" id="UP001354989"/>
    </source>
</evidence>
<sequence length="288" mass="32424">MKLHVIDAGDFKLDGGAMFGVVPKNLWGRYVEADERNLVPLKMRCLLIEDGDRKILIDTGLGNKQAESFFKHYHLFGDGTLLGSLEKVGVSPEDITDVFITHFHLDHAGGAIVHHGPDNTPAYQFPNAKYWTNRRHWEWATKPNPREAASFLKENILPIESLGQMHFVEDGADFPFEIIFSDGHTEGQMCPKIRIGDQTLIFMADFLMPTVAHIPLAWVVGYDTRPLLTFDEKKAFLQEAADQQYLLFMEHDIKVEVCTVKHTEKGVRLDKSMTLAEALADCASVVTA</sequence>
<dbReference type="InterPro" id="IPR051013">
    <property type="entry name" value="MBL_superfamily_lactonases"/>
</dbReference>
<keyword evidence="7" id="KW-1185">Reference proteome</keyword>
<dbReference type="Proteomes" id="UP001354989">
    <property type="component" value="Chromosome"/>
</dbReference>
<evidence type="ECO:0000256" key="1">
    <source>
        <dbReference type="ARBA" id="ARBA00007749"/>
    </source>
</evidence>
<keyword evidence="2" id="KW-0479">Metal-binding</keyword>
<gene>
    <name evidence="6" type="ORF">PEPS_17200</name>
</gene>
<evidence type="ECO:0000313" key="6">
    <source>
        <dbReference type="EMBL" id="BDC99439.1"/>
    </source>
</evidence>
<name>A0ABM7VFJ4_9BACT</name>
<reference evidence="6 7" key="1">
    <citation type="submission" date="2021-12" db="EMBL/GenBank/DDBJ databases">
        <title>Genome sequencing of bacteria with rrn-lacking chromosome and rrn-plasmid.</title>
        <authorList>
            <person name="Anda M."/>
            <person name="Iwasaki W."/>
        </authorList>
    </citation>
    <scope>NUCLEOTIDE SEQUENCE [LARGE SCALE GENOMIC DNA]</scope>
    <source>
        <strain evidence="6 7">NBRC 101262</strain>
    </source>
</reference>
<dbReference type="SUPFAM" id="SSF56281">
    <property type="entry name" value="Metallo-hydrolase/oxidoreductase"/>
    <property type="match status" value="1"/>
</dbReference>
<keyword evidence="3" id="KW-0378">Hydrolase</keyword>
<dbReference type="PANTHER" id="PTHR42978:SF6">
    <property type="entry name" value="QUORUM-QUENCHING LACTONASE YTNP-RELATED"/>
    <property type="match status" value="1"/>
</dbReference>
<comment type="similarity">
    <text evidence="1">Belongs to the metallo-beta-lactamase superfamily.</text>
</comment>
<dbReference type="InterPro" id="IPR001279">
    <property type="entry name" value="Metallo-B-lactamas"/>
</dbReference>
<dbReference type="RefSeq" id="WP_332919040.1">
    <property type="nucleotide sequence ID" value="NZ_AP025292.1"/>
</dbReference>
<proteinExistence type="inferred from homology"/>
<protein>
    <submittedName>
        <fullName evidence="6">MBL fold metallo-hydrolase</fullName>
    </submittedName>
</protein>
<dbReference type="Gene3D" id="3.60.15.10">
    <property type="entry name" value="Ribonuclease Z/Hydroxyacylglutathione hydrolase-like"/>
    <property type="match status" value="1"/>
</dbReference>
<evidence type="ECO:0000256" key="4">
    <source>
        <dbReference type="ARBA" id="ARBA00022833"/>
    </source>
</evidence>
<evidence type="ECO:0000256" key="2">
    <source>
        <dbReference type="ARBA" id="ARBA00022723"/>
    </source>
</evidence>
<feature type="domain" description="Metallo-beta-lactamase" evidence="5">
    <location>
        <begin position="42"/>
        <end position="251"/>
    </location>
</feature>
<dbReference type="InterPro" id="IPR036866">
    <property type="entry name" value="RibonucZ/Hydroxyglut_hydro"/>
</dbReference>
<accession>A0ABM7VFJ4</accession>
<organism evidence="6 7">
    <name type="scientific">Persicobacter psychrovividus</name>
    <dbReference type="NCBI Taxonomy" id="387638"/>
    <lineage>
        <taxon>Bacteria</taxon>
        <taxon>Pseudomonadati</taxon>
        <taxon>Bacteroidota</taxon>
        <taxon>Cytophagia</taxon>
        <taxon>Cytophagales</taxon>
        <taxon>Persicobacteraceae</taxon>
        <taxon>Persicobacter</taxon>
    </lineage>
</organism>
<dbReference type="SMART" id="SM00849">
    <property type="entry name" value="Lactamase_B"/>
    <property type="match status" value="1"/>
</dbReference>
<keyword evidence="4" id="KW-0862">Zinc</keyword>
<dbReference type="PANTHER" id="PTHR42978">
    <property type="entry name" value="QUORUM-QUENCHING LACTONASE YTNP-RELATED-RELATED"/>
    <property type="match status" value="1"/>
</dbReference>
<evidence type="ECO:0000259" key="5">
    <source>
        <dbReference type="SMART" id="SM00849"/>
    </source>
</evidence>
<evidence type="ECO:0000256" key="3">
    <source>
        <dbReference type="ARBA" id="ARBA00022801"/>
    </source>
</evidence>